<dbReference type="PANTHER" id="PTHR12697">
    <property type="entry name" value="PBS LYASE HEAT-LIKE PROTEIN"/>
    <property type="match status" value="1"/>
</dbReference>
<evidence type="ECO:0008006" key="3">
    <source>
        <dbReference type="Google" id="ProtNLM"/>
    </source>
</evidence>
<accession>X0VTG1</accession>
<protein>
    <recommendedName>
        <fullName evidence="3">TOG domain-containing protein</fullName>
    </recommendedName>
</protein>
<dbReference type="SMART" id="SM00567">
    <property type="entry name" value="EZ_HEAT"/>
    <property type="match status" value="5"/>
</dbReference>
<gene>
    <name evidence="2" type="ORF">S01H1_32522</name>
</gene>
<dbReference type="Pfam" id="PF13646">
    <property type="entry name" value="HEAT_2"/>
    <property type="match status" value="2"/>
</dbReference>
<dbReference type="InterPro" id="IPR016024">
    <property type="entry name" value="ARM-type_fold"/>
</dbReference>
<dbReference type="SUPFAM" id="SSF48371">
    <property type="entry name" value="ARM repeat"/>
    <property type="match status" value="1"/>
</dbReference>
<feature type="non-terminal residue" evidence="2">
    <location>
        <position position="1"/>
    </location>
</feature>
<reference evidence="2" key="1">
    <citation type="journal article" date="2014" name="Front. Microbiol.">
        <title>High frequency of phylogenetically diverse reductive dehalogenase-homologous genes in deep subseafloor sedimentary metagenomes.</title>
        <authorList>
            <person name="Kawai M."/>
            <person name="Futagami T."/>
            <person name="Toyoda A."/>
            <person name="Takaki Y."/>
            <person name="Nishi S."/>
            <person name="Hori S."/>
            <person name="Arai W."/>
            <person name="Tsubouchi T."/>
            <person name="Morono Y."/>
            <person name="Uchiyama I."/>
            <person name="Ito T."/>
            <person name="Fujiyama A."/>
            <person name="Inagaki F."/>
            <person name="Takami H."/>
        </authorList>
    </citation>
    <scope>NUCLEOTIDE SEQUENCE</scope>
    <source>
        <strain evidence="2">Expedition CK06-06</strain>
    </source>
</reference>
<name>X0VTG1_9ZZZZ</name>
<dbReference type="Gene3D" id="1.25.10.10">
    <property type="entry name" value="Leucine-rich Repeat Variant"/>
    <property type="match status" value="4"/>
</dbReference>
<dbReference type="PANTHER" id="PTHR12697:SF5">
    <property type="entry name" value="DEOXYHYPUSINE HYDROXYLASE"/>
    <property type="match status" value="1"/>
</dbReference>
<dbReference type="GO" id="GO:0016491">
    <property type="term" value="F:oxidoreductase activity"/>
    <property type="evidence" value="ECO:0007669"/>
    <property type="project" value="TreeGrafter"/>
</dbReference>
<keyword evidence="1" id="KW-0677">Repeat</keyword>
<comment type="caution">
    <text evidence="2">The sequence shown here is derived from an EMBL/GenBank/DDBJ whole genome shotgun (WGS) entry which is preliminary data.</text>
</comment>
<feature type="non-terminal residue" evidence="2">
    <location>
        <position position="273"/>
    </location>
</feature>
<sequence>PIAVADAVKVIDPLIGALGDKDWTVRRRAAEALGPVCKVKEPPTDPLEQQKLAAPVGPLIALLSADEPRDVRAGAAESLGLMGGVRAAGPLGVALANDAQRAGASQELALALERIGEPAVPALQAALQHSDADVRELATATLANIGGPASARPLATRLSREAEDAVRVRRVAANALRNLAESAYSPAGSPALQTELGKVLQTLARALADTDWHVYVAARDALAKVGRSAVPELINAMAAGDPRVSYTAAEGLARIGVAAVPQLLSSITERPDS</sequence>
<evidence type="ECO:0000313" key="2">
    <source>
        <dbReference type="EMBL" id="GAG03831.1"/>
    </source>
</evidence>
<dbReference type="AlphaFoldDB" id="X0VTG1"/>
<dbReference type="InterPro" id="IPR000357">
    <property type="entry name" value="HEAT"/>
</dbReference>
<dbReference type="Pfam" id="PF02985">
    <property type="entry name" value="HEAT"/>
    <property type="match status" value="1"/>
</dbReference>
<proteinExistence type="predicted"/>
<dbReference type="InterPro" id="IPR011989">
    <property type="entry name" value="ARM-like"/>
</dbReference>
<dbReference type="EMBL" id="BARS01020141">
    <property type="protein sequence ID" value="GAG03831.1"/>
    <property type="molecule type" value="Genomic_DNA"/>
</dbReference>
<dbReference type="InterPro" id="IPR004155">
    <property type="entry name" value="PBS_lyase_HEAT"/>
</dbReference>
<evidence type="ECO:0000256" key="1">
    <source>
        <dbReference type="ARBA" id="ARBA00022737"/>
    </source>
</evidence>
<organism evidence="2">
    <name type="scientific">marine sediment metagenome</name>
    <dbReference type="NCBI Taxonomy" id="412755"/>
    <lineage>
        <taxon>unclassified sequences</taxon>
        <taxon>metagenomes</taxon>
        <taxon>ecological metagenomes</taxon>
    </lineage>
</organism>